<name>A0A9X1K0H6_9FLAO</name>
<dbReference type="GO" id="GO:0006302">
    <property type="term" value="P:double-strand break repair"/>
    <property type="evidence" value="ECO:0007669"/>
    <property type="project" value="TreeGrafter"/>
</dbReference>
<dbReference type="InterPro" id="IPR003717">
    <property type="entry name" value="RecO"/>
</dbReference>
<keyword evidence="3 4" id="KW-0234">DNA repair</keyword>
<keyword evidence="7" id="KW-1185">Reference proteome</keyword>
<evidence type="ECO:0000259" key="5">
    <source>
        <dbReference type="Pfam" id="PF11967"/>
    </source>
</evidence>
<keyword evidence="1 4" id="KW-0227">DNA damage</keyword>
<evidence type="ECO:0000313" key="7">
    <source>
        <dbReference type="Proteomes" id="UP001138686"/>
    </source>
</evidence>
<gene>
    <name evidence="4 6" type="primary">recO</name>
    <name evidence="6" type="ORF">KXJ69_10105</name>
</gene>
<comment type="function">
    <text evidence="4">Involved in DNA repair and RecF pathway recombination.</text>
</comment>
<keyword evidence="2 4" id="KW-0233">DNA recombination</keyword>
<sequence>MQVSSRALVFSSLKYAEADLIVSCFTEKFGLKSYLLRGILKSKRGKLRTSMFQPLSLLQIEAYHKDKGSLERINEAKVILPYKTLHTEVVKTSLLLFLSEILKNSVKEEEANPSLFQFIENSLKWLDINEKIANFHLLFLLKLTNFLGFYPDFSENNAPYFNLMEGNFQQHSLGQFCEEGEAIVALIQLDKCEFKYLSELSIPKSVRLKTLDLLLKYYQLHIQGYKAPKSLPVLTQLFH</sequence>
<dbReference type="PANTHER" id="PTHR33991">
    <property type="entry name" value="DNA REPAIR PROTEIN RECO"/>
    <property type="match status" value="1"/>
</dbReference>
<dbReference type="InterPro" id="IPR022572">
    <property type="entry name" value="DNA_rep/recomb_RecO_N"/>
</dbReference>
<accession>A0A9X1K0H6</accession>
<evidence type="ECO:0000256" key="3">
    <source>
        <dbReference type="ARBA" id="ARBA00023204"/>
    </source>
</evidence>
<feature type="domain" description="DNA replication/recombination mediator RecO N-terminal" evidence="5">
    <location>
        <begin position="1"/>
        <end position="81"/>
    </location>
</feature>
<dbReference type="Proteomes" id="UP001138686">
    <property type="component" value="Unassembled WGS sequence"/>
</dbReference>
<evidence type="ECO:0000256" key="4">
    <source>
        <dbReference type="HAMAP-Rule" id="MF_00201"/>
    </source>
</evidence>
<dbReference type="AlphaFoldDB" id="A0A9X1K0H6"/>
<evidence type="ECO:0000256" key="1">
    <source>
        <dbReference type="ARBA" id="ARBA00022763"/>
    </source>
</evidence>
<comment type="caution">
    <text evidence="6">The sequence shown here is derived from an EMBL/GenBank/DDBJ whole genome shotgun (WGS) entry which is preliminary data.</text>
</comment>
<dbReference type="Pfam" id="PF11967">
    <property type="entry name" value="RecO_N"/>
    <property type="match status" value="1"/>
</dbReference>
<evidence type="ECO:0000256" key="2">
    <source>
        <dbReference type="ARBA" id="ARBA00023172"/>
    </source>
</evidence>
<reference evidence="6" key="1">
    <citation type="submission" date="2021-07" db="EMBL/GenBank/DDBJ databases">
        <title>Aureisphaera sp. CAU 1614 isolated from sea sediment.</title>
        <authorList>
            <person name="Kim W."/>
        </authorList>
    </citation>
    <scope>NUCLEOTIDE SEQUENCE</scope>
    <source>
        <strain evidence="6">CAU 1614</strain>
    </source>
</reference>
<dbReference type="EMBL" id="JAHWDP010000004">
    <property type="protein sequence ID" value="MBW2938461.1"/>
    <property type="molecule type" value="Genomic_DNA"/>
</dbReference>
<proteinExistence type="inferred from homology"/>
<dbReference type="GO" id="GO:0043590">
    <property type="term" value="C:bacterial nucleoid"/>
    <property type="evidence" value="ECO:0007669"/>
    <property type="project" value="TreeGrafter"/>
</dbReference>
<dbReference type="RefSeq" id="WP_219052991.1">
    <property type="nucleotide sequence ID" value="NZ_JAHWDP010000004.1"/>
</dbReference>
<dbReference type="Pfam" id="PF02565">
    <property type="entry name" value="RecO_C"/>
    <property type="match status" value="1"/>
</dbReference>
<dbReference type="HAMAP" id="MF_00201">
    <property type="entry name" value="RecO"/>
    <property type="match status" value="1"/>
</dbReference>
<dbReference type="GO" id="GO:0006310">
    <property type="term" value="P:DNA recombination"/>
    <property type="evidence" value="ECO:0007669"/>
    <property type="project" value="UniProtKB-UniRule"/>
</dbReference>
<organism evidence="6 7">
    <name type="scientific">Halomarinibacterium sedimenti</name>
    <dbReference type="NCBI Taxonomy" id="2857106"/>
    <lineage>
        <taxon>Bacteria</taxon>
        <taxon>Pseudomonadati</taxon>
        <taxon>Bacteroidota</taxon>
        <taxon>Flavobacteriia</taxon>
        <taxon>Flavobacteriales</taxon>
        <taxon>Flavobacteriaceae</taxon>
        <taxon>Halomarinibacterium</taxon>
    </lineage>
</organism>
<protein>
    <recommendedName>
        <fullName evidence="4">DNA repair protein RecO</fullName>
    </recommendedName>
    <alternativeName>
        <fullName evidence="4">Recombination protein O</fullName>
    </alternativeName>
</protein>
<comment type="similarity">
    <text evidence="4">Belongs to the RecO family.</text>
</comment>
<evidence type="ECO:0000313" key="6">
    <source>
        <dbReference type="EMBL" id="MBW2938461.1"/>
    </source>
</evidence>
<dbReference type="NCBIfam" id="TIGR00613">
    <property type="entry name" value="reco"/>
    <property type="match status" value="1"/>
</dbReference>
<dbReference type="PANTHER" id="PTHR33991:SF1">
    <property type="entry name" value="DNA REPAIR PROTEIN RECO"/>
    <property type="match status" value="1"/>
</dbReference>